<evidence type="ECO:0000313" key="2">
    <source>
        <dbReference type="Proteomes" id="UP000295325"/>
    </source>
</evidence>
<reference evidence="1 2" key="1">
    <citation type="submission" date="2019-03" db="EMBL/GenBank/DDBJ databases">
        <title>Genomic Encyclopedia of Type Strains, Phase IV (KMG-IV): sequencing the most valuable type-strain genomes for metagenomic binning, comparative biology and taxonomic classification.</title>
        <authorList>
            <person name="Goeker M."/>
        </authorList>
    </citation>
    <scope>NUCLEOTIDE SEQUENCE [LARGE SCALE GENOMIC DNA]</scope>
    <source>
        <strain evidence="1 2">DSM 24455</strain>
    </source>
</reference>
<organism evidence="1 2">
    <name type="scientific">Fonticella tunisiensis</name>
    <dbReference type="NCBI Taxonomy" id="1096341"/>
    <lineage>
        <taxon>Bacteria</taxon>
        <taxon>Bacillati</taxon>
        <taxon>Bacillota</taxon>
        <taxon>Clostridia</taxon>
        <taxon>Eubacteriales</taxon>
        <taxon>Clostridiaceae</taxon>
        <taxon>Fonticella</taxon>
    </lineage>
</organism>
<proteinExistence type="predicted"/>
<keyword evidence="2" id="KW-1185">Reference proteome</keyword>
<protein>
    <submittedName>
        <fullName evidence="1">Uncharacterized protein</fullName>
    </submittedName>
</protein>
<dbReference type="RefSeq" id="WP_133628329.1">
    <property type="nucleotide sequence ID" value="NZ_SOAZ01000012.1"/>
</dbReference>
<dbReference type="Proteomes" id="UP000295325">
    <property type="component" value="Unassembled WGS sequence"/>
</dbReference>
<dbReference type="AlphaFoldDB" id="A0A4R7KL48"/>
<comment type="caution">
    <text evidence="1">The sequence shown here is derived from an EMBL/GenBank/DDBJ whole genome shotgun (WGS) entry which is preliminary data.</text>
</comment>
<evidence type="ECO:0000313" key="1">
    <source>
        <dbReference type="EMBL" id="TDT57282.1"/>
    </source>
</evidence>
<accession>A0A4R7KL48</accession>
<name>A0A4R7KL48_9CLOT</name>
<gene>
    <name evidence="1" type="ORF">EDD71_11264</name>
</gene>
<sequence>MATTEKRETYAQLNTVYHDINGYRQEPDNHDVGEVKEQYGEYYLDEDRLMQLAQNTTSPLFYSYTTGPSYNYNNDYLLKY</sequence>
<dbReference type="EMBL" id="SOAZ01000012">
    <property type="protein sequence ID" value="TDT57282.1"/>
    <property type="molecule type" value="Genomic_DNA"/>
</dbReference>